<keyword evidence="3" id="KW-0808">Transferase</keyword>
<dbReference type="GO" id="GO:0016758">
    <property type="term" value="F:hexosyltransferase activity"/>
    <property type="evidence" value="ECO:0007669"/>
    <property type="project" value="InterPro"/>
</dbReference>
<dbReference type="SUPFAM" id="SSF53756">
    <property type="entry name" value="UDP-Glycosyltransferase/glycogen phosphorylase"/>
    <property type="match status" value="1"/>
</dbReference>
<name>A0A4R7IZ21_9ACTN</name>
<dbReference type="RefSeq" id="WP_133755872.1">
    <property type="nucleotide sequence ID" value="NZ_SOAW01000003.1"/>
</dbReference>
<proteinExistence type="predicted"/>
<evidence type="ECO:0000313" key="4">
    <source>
        <dbReference type="Proteomes" id="UP000295371"/>
    </source>
</evidence>
<keyword evidence="1" id="KW-0812">Transmembrane</keyword>
<dbReference type="AlphaFoldDB" id="A0A4R7IZ21"/>
<dbReference type="EMBL" id="SOAW01000003">
    <property type="protein sequence ID" value="TDT29954.1"/>
    <property type="molecule type" value="Genomic_DNA"/>
</dbReference>
<evidence type="ECO:0000313" key="3">
    <source>
        <dbReference type="EMBL" id="TDT29954.1"/>
    </source>
</evidence>
<evidence type="ECO:0000256" key="1">
    <source>
        <dbReference type="SAM" id="Phobius"/>
    </source>
</evidence>
<evidence type="ECO:0000259" key="2">
    <source>
        <dbReference type="Pfam" id="PF04101"/>
    </source>
</evidence>
<feature type="domain" description="Glycosyl transferase family 28 C-terminal" evidence="2">
    <location>
        <begin position="377"/>
        <end position="455"/>
    </location>
</feature>
<feature type="transmembrane region" description="Helical" evidence="1">
    <location>
        <begin position="35"/>
        <end position="60"/>
    </location>
</feature>
<keyword evidence="1" id="KW-0472">Membrane</keyword>
<reference evidence="3 4" key="1">
    <citation type="submission" date="2019-03" db="EMBL/GenBank/DDBJ databases">
        <title>Genomic Encyclopedia of Archaeal and Bacterial Type Strains, Phase II (KMG-II): from individual species to whole genera.</title>
        <authorList>
            <person name="Goeker M."/>
        </authorList>
    </citation>
    <scope>NUCLEOTIDE SEQUENCE [LARGE SCALE GENOMIC DNA]</scope>
    <source>
        <strain evidence="3 4">DSM 24323</strain>
    </source>
</reference>
<protein>
    <submittedName>
        <fullName evidence="3">Glycosyl transferase family 28</fullName>
    </submittedName>
</protein>
<feature type="transmembrane region" description="Helical" evidence="1">
    <location>
        <begin position="7"/>
        <end position="29"/>
    </location>
</feature>
<organism evidence="3 4">
    <name type="scientific">Naumannella halotolerans</name>
    <dbReference type="NCBI Taxonomy" id="993414"/>
    <lineage>
        <taxon>Bacteria</taxon>
        <taxon>Bacillati</taxon>
        <taxon>Actinomycetota</taxon>
        <taxon>Actinomycetes</taxon>
        <taxon>Propionibacteriales</taxon>
        <taxon>Propionibacteriaceae</taxon>
        <taxon>Naumannella</taxon>
    </lineage>
</organism>
<keyword evidence="1" id="KW-1133">Transmembrane helix</keyword>
<dbReference type="OrthoDB" id="8549922at2"/>
<dbReference type="Gene3D" id="3.40.50.2000">
    <property type="entry name" value="Glycogen Phosphorylase B"/>
    <property type="match status" value="1"/>
</dbReference>
<sequence>MSIKRYGIAFGIIAVILVVPVLLAAVTALTYLQALVIQLALLAAAGAAGIAVVVVVRASLARTERRLSRAVKQTTEVVQKARGDQSRHEYHQELALERIEDLADSARAAAYGALSISGAAGRAGLPDAPRVLFVTSNGSGMGHIARCSAVVRAADGVFESRIVSLSTAALTVRAAGWPVTYHPSQKALDSPAKQWNTRFARFLYGELARWPADVIVFDGTWMYLAVRDVVRVTGIPFVWLRRGLWQESVDLAKYSEFERLTDALVIPGDVAGTGAEPSPESAELVEVDPISLASQTFALPREEALAALGLDPASRHVLVQLAGGNSDGPAEQERAAIDSVLRNGFVPVFVRSPIGYDHEGEGGRFPVINNVFPLVDYAAAWEFTVTKAGYNSVHENLHTITPGIYVPSEATMTDDQVLRAERVAAQGVGISARTAEEVAAAVDRMSDDLVRARMRAQIENAGPGNGAAQAAGALADIAIRHNAGESGDRSWG</sequence>
<gene>
    <name evidence="3" type="ORF">CLV29_2977</name>
</gene>
<dbReference type="Proteomes" id="UP000295371">
    <property type="component" value="Unassembled WGS sequence"/>
</dbReference>
<comment type="caution">
    <text evidence="3">The sequence shown here is derived from an EMBL/GenBank/DDBJ whole genome shotgun (WGS) entry which is preliminary data.</text>
</comment>
<dbReference type="InterPro" id="IPR007235">
    <property type="entry name" value="Glyco_trans_28_C"/>
</dbReference>
<dbReference type="Pfam" id="PF04101">
    <property type="entry name" value="Glyco_tran_28_C"/>
    <property type="match status" value="1"/>
</dbReference>
<keyword evidence="4" id="KW-1185">Reference proteome</keyword>
<accession>A0A4R7IZ21</accession>